<dbReference type="STRING" id="1075402.AN216_23125"/>
<evidence type="ECO:0000313" key="1">
    <source>
        <dbReference type="EMBL" id="OEU95741.1"/>
    </source>
</evidence>
<protein>
    <submittedName>
        <fullName evidence="1">Uncharacterized protein</fullName>
    </submittedName>
</protein>
<dbReference type="EMBL" id="LJGU01000150">
    <property type="protein sequence ID" value="OEU95741.1"/>
    <property type="molecule type" value="Genomic_DNA"/>
</dbReference>
<dbReference type="PATRIC" id="fig|1075402.3.peg.843"/>
<proteinExistence type="predicted"/>
<dbReference type="RefSeq" id="WP_070198640.1">
    <property type="nucleotide sequence ID" value="NZ_LJGU01000150.1"/>
</dbReference>
<name>A0A1E7JW99_9ACTN</name>
<organism evidence="1 2">
    <name type="scientific">Streptomyces oceani</name>
    <dbReference type="NCBI Taxonomy" id="1075402"/>
    <lineage>
        <taxon>Bacteria</taxon>
        <taxon>Bacillati</taxon>
        <taxon>Actinomycetota</taxon>
        <taxon>Actinomycetes</taxon>
        <taxon>Kitasatosporales</taxon>
        <taxon>Streptomycetaceae</taxon>
        <taxon>Streptomyces</taxon>
    </lineage>
</organism>
<reference evidence="1 2" key="1">
    <citation type="journal article" date="2016" name="Front. Microbiol.">
        <title>Comparative Genomics Analysis of Streptomyces Species Reveals Their Adaptation to the Marine Environment and Their Diversity at the Genomic Level.</title>
        <authorList>
            <person name="Tian X."/>
            <person name="Zhang Z."/>
            <person name="Yang T."/>
            <person name="Chen M."/>
            <person name="Li J."/>
            <person name="Chen F."/>
            <person name="Yang J."/>
            <person name="Li W."/>
            <person name="Zhang B."/>
            <person name="Zhang Z."/>
            <person name="Wu J."/>
            <person name="Zhang C."/>
            <person name="Long L."/>
            <person name="Xiao J."/>
        </authorList>
    </citation>
    <scope>NUCLEOTIDE SEQUENCE [LARGE SCALE GENOMIC DNA]</scope>
    <source>
        <strain evidence="1 2">SCSIO 02100</strain>
    </source>
</reference>
<accession>A0A1E7JW99</accession>
<evidence type="ECO:0000313" key="2">
    <source>
        <dbReference type="Proteomes" id="UP000176101"/>
    </source>
</evidence>
<dbReference type="Proteomes" id="UP000176101">
    <property type="component" value="Unassembled WGS sequence"/>
</dbReference>
<comment type="caution">
    <text evidence="1">The sequence shown here is derived from an EMBL/GenBank/DDBJ whole genome shotgun (WGS) entry which is preliminary data.</text>
</comment>
<dbReference type="OrthoDB" id="3458614at2"/>
<sequence>MGQLSLVVTCTDRKVERPDAALCARNLPEGSVKQRSDNWQERLRGATAHGGPSLHSLSDLYRGDHWTRSRRLVTTASAAGYQAELWVASAGLGLQQVEPEVHKAPVYAATFSTRHADAVATSTEENARWWGHLQARTGRVTLQELGRRGPVLMVLSEVYAGAMEEELLALGEQGGEALLIGGVREIPGVHRVRSDAGLSHAVGGTLTSLNARMASAWLEHAGDHALTSPEAQKAWNAWSAATTKPVQYNREPMSDDDVITFIRRETAKVPDISRTRLLRALRDSGRACEQSRFASLYKRTMGER</sequence>
<dbReference type="AlphaFoldDB" id="A0A1E7JW99"/>
<keyword evidence="2" id="KW-1185">Reference proteome</keyword>
<gene>
    <name evidence="1" type="ORF">AN216_23125</name>
</gene>